<dbReference type="InterPro" id="IPR006433">
    <property type="entry name" value="Prohead_protease"/>
</dbReference>
<evidence type="ECO:0000313" key="5">
    <source>
        <dbReference type="EMBL" id="SFZ73075.1"/>
    </source>
</evidence>
<gene>
    <name evidence="5" type="ORF">SAMN02746068_00743</name>
</gene>
<proteinExistence type="predicted"/>
<evidence type="ECO:0000256" key="3">
    <source>
        <dbReference type="ARBA" id="ARBA00022801"/>
    </source>
</evidence>
<dbReference type="OrthoDB" id="64791at2"/>
<dbReference type="NCBIfam" id="TIGR01543">
    <property type="entry name" value="proheadase_HK97"/>
    <property type="match status" value="1"/>
</dbReference>
<feature type="domain" description="Prohead serine protease" evidence="4">
    <location>
        <begin position="13"/>
        <end position="168"/>
    </location>
</feature>
<organism evidence="5 6">
    <name type="scientific">Pseudolactococcus chungangensis CAU 28 = DSM 22330</name>
    <dbReference type="NCBI Taxonomy" id="1122154"/>
    <lineage>
        <taxon>Bacteria</taxon>
        <taxon>Bacillati</taxon>
        <taxon>Bacillota</taxon>
        <taxon>Bacilli</taxon>
        <taxon>Lactobacillales</taxon>
        <taxon>Streptococcaceae</taxon>
        <taxon>Pseudolactococcus</taxon>
    </lineage>
</organism>
<dbReference type="GO" id="GO:0008233">
    <property type="term" value="F:peptidase activity"/>
    <property type="evidence" value="ECO:0007669"/>
    <property type="project" value="UniProtKB-KW"/>
</dbReference>
<dbReference type="STRING" id="1122154.SAMN02746068_00743"/>
<keyword evidence="1" id="KW-1188">Viral release from host cell</keyword>
<protein>
    <recommendedName>
        <fullName evidence="4">Prohead serine protease domain-containing protein</fullName>
    </recommendedName>
</protein>
<keyword evidence="3" id="KW-0378">Hydrolase</keyword>
<evidence type="ECO:0000259" key="4">
    <source>
        <dbReference type="Pfam" id="PF04586"/>
    </source>
</evidence>
<accession>A0A1K2H935</accession>
<dbReference type="GO" id="GO:0006508">
    <property type="term" value="P:proteolysis"/>
    <property type="evidence" value="ECO:0007669"/>
    <property type="project" value="UniProtKB-KW"/>
</dbReference>
<evidence type="ECO:0000256" key="1">
    <source>
        <dbReference type="ARBA" id="ARBA00022612"/>
    </source>
</evidence>
<dbReference type="Proteomes" id="UP000185655">
    <property type="component" value="Unassembled WGS sequence"/>
</dbReference>
<evidence type="ECO:0000313" key="6">
    <source>
        <dbReference type="Proteomes" id="UP000185655"/>
    </source>
</evidence>
<dbReference type="Pfam" id="PF04586">
    <property type="entry name" value="Peptidase_S78"/>
    <property type="match status" value="1"/>
</dbReference>
<dbReference type="EMBL" id="FPKS01000003">
    <property type="protein sequence ID" value="SFZ73075.1"/>
    <property type="molecule type" value="Genomic_DNA"/>
</dbReference>
<sequence length="190" mass="21284">MKKQEIRTFDITNIQTRSDESANGEQIVTGYAAVFNSPTELWEGLEETIKPGAFSRAISNSDIRCLFDHQWSKVLGRTKSGTLALEEDDHGLKFEVRLPNTSIARDLAESLARGDINQCSFGFVPTEESWDYNSEPVVRTISEVDLYEVSIVSLPAYDDTEAALVRSKEMSKDFQARKKIIKKINSALSA</sequence>
<keyword evidence="2" id="KW-0645">Protease</keyword>
<dbReference type="AlphaFoldDB" id="A0A1K2H935"/>
<dbReference type="InterPro" id="IPR054613">
    <property type="entry name" value="Peptidase_S78_dom"/>
</dbReference>
<dbReference type="RefSeq" id="WP_031365337.1">
    <property type="nucleotide sequence ID" value="NZ_FPKS01000003.1"/>
</dbReference>
<reference evidence="5 6" key="1">
    <citation type="submission" date="2016-11" db="EMBL/GenBank/DDBJ databases">
        <authorList>
            <person name="Jaros S."/>
            <person name="Januszkiewicz K."/>
            <person name="Wedrychowicz H."/>
        </authorList>
    </citation>
    <scope>NUCLEOTIDE SEQUENCE [LARGE SCALE GENOMIC DNA]</scope>
    <source>
        <strain evidence="5 6">DSM 22330</strain>
    </source>
</reference>
<evidence type="ECO:0000256" key="2">
    <source>
        <dbReference type="ARBA" id="ARBA00022670"/>
    </source>
</evidence>
<name>A0A1K2H935_9LACT</name>